<dbReference type="PIRSF" id="PIRSF011789">
    <property type="entry name" value="tRNA_splic_SEN2"/>
    <property type="match status" value="1"/>
</dbReference>
<keyword evidence="8" id="KW-0540">Nuclease</keyword>
<feature type="compositionally biased region" description="Basic residues" evidence="6">
    <location>
        <begin position="210"/>
        <end position="220"/>
    </location>
</feature>
<proteinExistence type="inferred from homology"/>
<keyword evidence="3 4" id="KW-0456">Lyase</keyword>
<dbReference type="EC" id="4.6.1.16" evidence="4"/>
<evidence type="ECO:0000256" key="2">
    <source>
        <dbReference type="ARBA" id="ARBA00022694"/>
    </source>
</evidence>
<feature type="compositionally biased region" description="Acidic residues" evidence="6">
    <location>
        <begin position="248"/>
        <end position="261"/>
    </location>
</feature>
<evidence type="ECO:0000256" key="3">
    <source>
        <dbReference type="ARBA" id="ARBA00023239"/>
    </source>
</evidence>
<feature type="active site" evidence="5">
    <location>
        <position position="418"/>
    </location>
</feature>
<reference evidence="8" key="1">
    <citation type="journal article" date="2022" name="G3 (Bethesda)">
        <title>High quality genome of the basidiomycete yeast Dioszegia hungarica PDD-24b-2 isolated from cloud water.</title>
        <authorList>
            <person name="Jarrige D."/>
            <person name="Haridas S."/>
            <person name="Bleykasten-Grosshans C."/>
            <person name="Joly M."/>
            <person name="Nadalig T."/>
            <person name="Sancelme M."/>
            <person name="Vuilleumier S."/>
            <person name="Grigoriev I.V."/>
            <person name="Amato P."/>
            <person name="Bringel F."/>
        </authorList>
    </citation>
    <scope>NUCLEOTIDE SEQUENCE</scope>
    <source>
        <strain evidence="8">PDD-24b-2</strain>
    </source>
</reference>
<name>A0AA38H7Z0_9TREE</name>
<dbReference type="PANTHER" id="PTHR21227:SF0">
    <property type="entry name" value="TRNA-SPLICING ENDONUCLEASE SUBUNIT SEN2"/>
    <property type="match status" value="1"/>
</dbReference>
<dbReference type="EMBL" id="JAKWFO010000007">
    <property type="protein sequence ID" value="KAI9634481.1"/>
    <property type="molecule type" value="Genomic_DNA"/>
</dbReference>
<evidence type="ECO:0000256" key="4">
    <source>
        <dbReference type="PIRNR" id="PIRNR011789"/>
    </source>
</evidence>
<feature type="active site" evidence="5">
    <location>
        <position position="361"/>
    </location>
</feature>
<dbReference type="InterPro" id="IPR016589">
    <property type="entry name" value="tRNA_splic_SEN2"/>
</dbReference>
<feature type="domain" description="tRNA intron endonuclease catalytic" evidence="7">
    <location>
        <begin position="331"/>
        <end position="425"/>
    </location>
</feature>
<comment type="caution">
    <text evidence="8">The sequence shown here is derived from an EMBL/GenBank/DDBJ whole genome shotgun (WGS) entry which is preliminary data.</text>
</comment>
<evidence type="ECO:0000313" key="8">
    <source>
        <dbReference type="EMBL" id="KAI9634481.1"/>
    </source>
</evidence>
<protein>
    <recommendedName>
        <fullName evidence="4">tRNA-splicing endonuclease subunit Sen2</fullName>
        <ecNumber evidence="4">4.6.1.16</ecNumber>
    </recommendedName>
</protein>
<organism evidence="8 9">
    <name type="scientific">Dioszegia hungarica</name>
    <dbReference type="NCBI Taxonomy" id="4972"/>
    <lineage>
        <taxon>Eukaryota</taxon>
        <taxon>Fungi</taxon>
        <taxon>Dikarya</taxon>
        <taxon>Basidiomycota</taxon>
        <taxon>Agaricomycotina</taxon>
        <taxon>Tremellomycetes</taxon>
        <taxon>Tremellales</taxon>
        <taxon>Bulleribasidiaceae</taxon>
        <taxon>Dioszegia</taxon>
    </lineage>
</organism>
<dbReference type="RefSeq" id="XP_052944258.1">
    <property type="nucleotide sequence ID" value="XM_053085702.1"/>
</dbReference>
<feature type="region of interest" description="Disordered" evidence="6">
    <location>
        <begin position="169"/>
        <end position="188"/>
    </location>
</feature>
<gene>
    <name evidence="8" type="ORF">MKK02DRAFT_16887</name>
</gene>
<evidence type="ECO:0000256" key="1">
    <source>
        <dbReference type="ARBA" id="ARBA00008078"/>
    </source>
</evidence>
<dbReference type="PANTHER" id="PTHR21227">
    <property type="entry name" value="TRNA-SPLICING ENDONUCLEASE SUBUNIT SEN2"/>
    <property type="match status" value="1"/>
</dbReference>
<dbReference type="InterPro" id="IPR006676">
    <property type="entry name" value="tRNA_splic"/>
</dbReference>
<dbReference type="InterPro" id="IPR036167">
    <property type="entry name" value="tRNA_intron_Endo_cat-like_sf"/>
</dbReference>
<feature type="region of interest" description="Disordered" evidence="6">
    <location>
        <begin position="1"/>
        <end position="35"/>
    </location>
</feature>
<keyword evidence="8" id="KW-0378">Hydrolase</keyword>
<feature type="region of interest" description="Disordered" evidence="6">
    <location>
        <begin position="194"/>
        <end position="261"/>
    </location>
</feature>
<dbReference type="Gene3D" id="3.40.1350.10">
    <property type="match status" value="1"/>
</dbReference>
<evidence type="ECO:0000256" key="6">
    <source>
        <dbReference type="SAM" id="MobiDB-lite"/>
    </source>
</evidence>
<dbReference type="GO" id="GO:0000214">
    <property type="term" value="C:tRNA-intron endonuclease complex"/>
    <property type="evidence" value="ECO:0007669"/>
    <property type="project" value="UniProtKB-UniRule"/>
</dbReference>
<comment type="similarity">
    <text evidence="1 4">Belongs to the tRNA-intron endonuclease family.</text>
</comment>
<feature type="active site" evidence="5">
    <location>
        <position position="369"/>
    </location>
</feature>
<dbReference type="GO" id="GO:0000379">
    <property type="term" value="P:tRNA-type intron splice site recognition and cleavage"/>
    <property type="evidence" value="ECO:0007669"/>
    <property type="project" value="TreeGrafter"/>
</dbReference>
<sequence>MSTSAAPVPDPHTAEGASKPQAPRPPSRYQQNLKKYGNPLPLRLLDAPLEGPAPSPSYLTSITPSFLRHRRIDVPSCTGTYDALTRSVWVTKRDDMEMLFCRGFFGKGTLSRSEATWKDRRVDMVKGGNSVLAEQIRAKRRLDRKQFKVDRAAAMLDAAKAAEAVLTQGQTPGDESAEQAEGSQASGIDVTTLTAQTFLVRPTRPDANRNRGRKPFKRRPPVPAGQAGAVDSSAKPQPRVYVPPPAPVEEDDDGSEEDPFDEDLVPEMEHLQLGLEEAWFLAAGLGVLKILDPQTQTYPPLPTLLALFLTPPTPSLRSPTLSTPLHVDDPFLVSYVAYHHFRSLGWVVKPGIKFCCDWLLYKRGPVFSHSAFSIALVPVYGDLEDKETSPYGGEDWYEERQSWKWINTVMRVNSLVQKTVIMVYVTIPAKSSIPARLTLVDGSIDPVKVNTRMLLEMYSIREVSLTRFSAARRRD</sequence>
<dbReference type="InterPro" id="IPR006677">
    <property type="entry name" value="tRNA_intron_Endonuc_cat-like"/>
</dbReference>
<dbReference type="Pfam" id="PF01974">
    <property type="entry name" value="tRNA_int_endo"/>
    <property type="match status" value="1"/>
</dbReference>
<dbReference type="GO" id="GO:0003676">
    <property type="term" value="F:nucleic acid binding"/>
    <property type="evidence" value="ECO:0007669"/>
    <property type="project" value="InterPro"/>
</dbReference>
<accession>A0AA38H7Z0</accession>
<evidence type="ECO:0000256" key="5">
    <source>
        <dbReference type="PIRSR" id="PIRSR011789-1"/>
    </source>
</evidence>
<dbReference type="GeneID" id="77724903"/>
<keyword evidence="9" id="KW-1185">Reference proteome</keyword>
<dbReference type="Proteomes" id="UP001164286">
    <property type="component" value="Unassembled WGS sequence"/>
</dbReference>
<dbReference type="CDD" id="cd22363">
    <property type="entry name" value="tRNA-intron_lyase_C"/>
    <property type="match status" value="1"/>
</dbReference>
<dbReference type="GO" id="GO:0000213">
    <property type="term" value="F:tRNA-intron lyase activity"/>
    <property type="evidence" value="ECO:0007669"/>
    <property type="project" value="UniProtKB-UniRule"/>
</dbReference>
<dbReference type="SUPFAM" id="SSF53032">
    <property type="entry name" value="tRNA-intron endonuclease catalytic domain-like"/>
    <property type="match status" value="1"/>
</dbReference>
<evidence type="ECO:0000313" key="9">
    <source>
        <dbReference type="Proteomes" id="UP001164286"/>
    </source>
</evidence>
<comment type="function">
    <text evidence="4">Constitutes one of the two catalytic subunit of the tRNA-splicing endonuclease complex, a complex responsible for identification and cleavage of the splice sites in pre-tRNA. It cleaves pre-tRNA at the 5'- and 3'-splice sites to release the intron. The products are an intron and two tRNA half-molecules bearing 2',3'-cyclic phosphate and 5'-OH termini. There are no conserved sequences at the splice sites, but the intron is invariably located at the same site in the gene, placing the splice sites an invariant distance from the constant structural features of the tRNA body.</text>
</comment>
<dbReference type="FunFam" id="3.40.1350.10:FF:000007">
    <property type="entry name" value="tRNA-splicing endonuclease subunit Sen2"/>
    <property type="match status" value="1"/>
</dbReference>
<dbReference type="InterPro" id="IPR011856">
    <property type="entry name" value="tRNA_endonuc-like_dom_sf"/>
</dbReference>
<keyword evidence="2 4" id="KW-0819">tRNA processing</keyword>
<dbReference type="AlphaFoldDB" id="A0AA38H7Z0"/>
<evidence type="ECO:0000259" key="7">
    <source>
        <dbReference type="Pfam" id="PF01974"/>
    </source>
</evidence>
<keyword evidence="8" id="KW-0255">Endonuclease</keyword>
<dbReference type="GO" id="GO:0005737">
    <property type="term" value="C:cytoplasm"/>
    <property type="evidence" value="ECO:0007669"/>
    <property type="project" value="TreeGrafter"/>
</dbReference>